<dbReference type="Gene3D" id="2.60.260.20">
    <property type="entry name" value="Urease metallochaperone UreE, N-terminal domain"/>
    <property type="match status" value="1"/>
</dbReference>
<evidence type="ECO:0000313" key="3">
    <source>
        <dbReference type="Proteomes" id="UP001195196"/>
    </source>
</evidence>
<dbReference type="RefSeq" id="WP_204718397.1">
    <property type="nucleotide sequence ID" value="NZ_JAFFGU010000007.1"/>
</dbReference>
<dbReference type="SUPFAM" id="SSF69287">
    <property type="entry name" value="Urease metallochaperone UreE, N-terminal domain"/>
    <property type="match status" value="1"/>
</dbReference>
<dbReference type="Proteomes" id="UP001195196">
    <property type="component" value="Unassembled WGS sequence"/>
</dbReference>
<proteinExistence type="predicted"/>
<sequence>MSGGCTSTAAVPRLLDTVIGHESDAELADILHELRHHRAVDHVHLEPADLDRRRLRVTSADGVDYALALPRGTTLRDGSVLSLDTDGAVVVRAGAPIRLRMRAHTIPAAIRVGFLAGHLHWKCDQDGDTLDVLVDGVTGDYLARVRTLIESGELEVTVPEAT</sequence>
<dbReference type="InterPro" id="IPR004029">
    <property type="entry name" value="UreE_N"/>
</dbReference>
<name>A0AAW4G875_GORRU</name>
<dbReference type="EMBL" id="JAFFGU010000007">
    <property type="protein sequence ID" value="MBM7279282.1"/>
    <property type="molecule type" value="Genomic_DNA"/>
</dbReference>
<dbReference type="Pfam" id="PF02814">
    <property type="entry name" value="UreE_N"/>
    <property type="match status" value="1"/>
</dbReference>
<dbReference type="SMART" id="SM00988">
    <property type="entry name" value="UreE_N"/>
    <property type="match status" value="1"/>
</dbReference>
<reference evidence="2" key="1">
    <citation type="submission" date="2021-02" db="EMBL/GenBank/DDBJ databases">
        <title>Taxonomy, biology and ecology of Rhodococcus bacteria occurring in California pistachio and other woody hosts as revealed by genome sequence analyses.</title>
        <authorList>
            <person name="Riely B."/>
            <person name="Gai Y."/>
        </authorList>
    </citation>
    <scope>NUCLEOTIDE SEQUENCE</scope>
    <source>
        <strain evidence="2">BP-295</strain>
    </source>
</reference>
<protein>
    <submittedName>
        <fullName evidence="2">Urease accessory protein UreE</fullName>
    </submittedName>
</protein>
<gene>
    <name evidence="2" type="ORF">JTZ10_16145</name>
</gene>
<feature type="domain" description="UreE urease accessory N-terminal" evidence="1">
    <location>
        <begin position="27"/>
        <end position="90"/>
    </location>
</feature>
<organism evidence="2 3">
    <name type="scientific">Gordonia rubripertincta</name>
    <name type="common">Rhodococcus corallinus</name>
    <dbReference type="NCBI Taxonomy" id="36822"/>
    <lineage>
        <taxon>Bacteria</taxon>
        <taxon>Bacillati</taxon>
        <taxon>Actinomycetota</taxon>
        <taxon>Actinomycetes</taxon>
        <taxon>Mycobacteriales</taxon>
        <taxon>Gordoniaceae</taxon>
        <taxon>Gordonia</taxon>
    </lineage>
</organism>
<evidence type="ECO:0000259" key="1">
    <source>
        <dbReference type="SMART" id="SM00988"/>
    </source>
</evidence>
<comment type="caution">
    <text evidence="2">The sequence shown here is derived from an EMBL/GenBank/DDBJ whole genome shotgun (WGS) entry which is preliminary data.</text>
</comment>
<accession>A0AAW4G875</accession>
<dbReference type="AlphaFoldDB" id="A0AAW4G875"/>
<evidence type="ECO:0000313" key="2">
    <source>
        <dbReference type="EMBL" id="MBM7279282.1"/>
    </source>
</evidence>
<dbReference type="InterPro" id="IPR036118">
    <property type="entry name" value="UreE_N_sf"/>
</dbReference>